<organism evidence="4 5">
    <name type="scientific">Ancylostoma ceylanicum</name>
    <dbReference type="NCBI Taxonomy" id="53326"/>
    <lineage>
        <taxon>Eukaryota</taxon>
        <taxon>Metazoa</taxon>
        <taxon>Ecdysozoa</taxon>
        <taxon>Nematoda</taxon>
        <taxon>Chromadorea</taxon>
        <taxon>Rhabditida</taxon>
        <taxon>Rhabditina</taxon>
        <taxon>Rhabditomorpha</taxon>
        <taxon>Strongyloidea</taxon>
        <taxon>Ancylostomatidae</taxon>
        <taxon>Ancylostomatinae</taxon>
        <taxon>Ancylostoma</taxon>
    </lineage>
</organism>
<dbReference type="OrthoDB" id="6354447at2759"/>
<evidence type="ECO:0000259" key="3">
    <source>
        <dbReference type="Pfam" id="PF00049"/>
    </source>
</evidence>
<dbReference type="Pfam" id="PF00049">
    <property type="entry name" value="Insulin"/>
    <property type="match status" value="1"/>
</dbReference>
<comment type="caution">
    <text evidence="4">The sequence shown here is derived from an EMBL/GenBank/DDBJ whole genome shotgun (WGS) entry which is preliminary data.</text>
</comment>
<evidence type="ECO:0000256" key="1">
    <source>
        <dbReference type="ARBA" id="ARBA00022729"/>
    </source>
</evidence>
<dbReference type="Gene3D" id="1.10.100.10">
    <property type="entry name" value="Insulin-like"/>
    <property type="match status" value="1"/>
</dbReference>
<keyword evidence="1 2" id="KW-0732">Signal</keyword>
<gene>
    <name evidence="4" type="primary">Acey_s0033.g2718</name>
    <name evidence="4" type="ORF">Y032_0033g2718</name>
</gene>
<feature type="chain" id="PRO_5001489048" description="Insulin-like domain-containing protein" evidence="2">
    <location>
        <begin position="20"/>
        <end position="114"/>
    </location>
</feature>
<keyword evidence="5" id="KW-1185">Reference proteome</keyword>
<dbReference type="Proteomes" id="UP000024635">
    <property type="component" value="Unassembled WGS sequence"/>
</dbReference>
<evidence type="ECO:0000256" key="2">
    <source>
        <dbReference type="SAM" id="SignalP"/>
    </source>
</evidence>
<dbReference type="InterPro" id="IPR036438">
    <property type="entry name" value="Insulin-like_sf"/>
</dbReference>
<dbReference type="SUPFAM" id="SSF56994">
    <property type="entry name" value="Insulin-like"/>
    <property type="match status" value="1"/>
</dbReference>
<reference evidence="5" key="1">
    <citation type="journal article" date="2015" name="Nat. Genet.">
        <title>The genome and transcriptome of the zoonotic hookworm Ancylostoma ceylanicum identify infection-specific gene families.</title>
        <authorList>
            <person name="Schwarz E.M."/>
            <person name="Hu Y."/>
            <person name="Antoshechkin I."/>
            <person name="Miller M.M."/>
            <person name="Sternberg P.W."/>
            <person name="Aroian R.V."/>
        </authorList>
    </citation>
    <scope>NUCLEOTIDE SEQUENCE</scope>
    <source>
        <strain evidence="5">HY135</strain>
    </source>
</reference>
<dbReference type="GO" id="GO:0005179">
    <property type="term" value="F:hormone activity"/>
    <property type="evidence" value="ECO:0007669"/>
    <property type="project" value="InterPro"/>
</dbReference>
<dbReference type="GO" id="GO:0005576">
    <property type="term" value="C:extracellular region"/>
    <property type="evidence" value="ECO:0007669"/>
    <property type="project" value="InterPro"/>
</dbReference>
<accession>A0A016UQ24</accession>
<proteinExistence type="predicted"/>
<feature type="domain" description="Insulin-like" evidence="3">
    <location>
        <begin position="59"/>
        <end position="84"/>
    </location>
</feature>
<dbReference type="EMBL" id="JARK01001369">
    <property type="protein sequence ID" value="EYC16553.1"/>
    <property type="molecule type" value="Genomic_DNA"/>
</dbReference>
<evidence type="ECO:0000313" key="4">
    <source>
        <dbReference type="EMBL" id="EYC16553.1"/>
    </source>
</evidence>
<sequence>MRVTVFFVMVLLFISAADAGLLIRMCGKRLSTIMEKMCTRPGETTPCFGGLSDYEEHALDGRVVGIAEKCCVGRCAYDQLNKYCCSEEDADNFYEMIRGSNERVQRDDSDEDTQ</sequence>
<dbReference type="InterPro" id="IPR016179">
    <property type="entry name" value="Insulin-like"/>
</dbReference>
<feature type="signal peptide" evidence="2">
    <location>
        <begin position="1"/>
        <end position="19"/>
    </location>
</feature>
<dbReference type="AlphaFoldDB" id="A0A016UQ24"/>
<name>A0A016UQ24_9BILA</name>
<protein>
    <recommendedName>
        <fullName evidence="3">Insulin-like domain-containing protein</fullName>
    </recommendedName>
</protein>
<evidence type="ECO:0000313" key="5">
    <source>
        <dbReference type="Proteomes" id="UP000024635"/>
    </source>
</evidence>